<organism evidence="1 2">
    <name type="scientific">Paramecium primaurelia</name>
    <dbReference type="NCBI Taxonomy" id="5886"/>
    <lineage>
        <taxon>Eukaryota</taxon>
        <taxon>Sar</taxon>
        <taxon>Alveolata</taxon>
        <taxon>Ciliophora</taxon>
        <taxon>Intramacronucleata</taxon>
        <taxon>Oligohymenophorea</taxon>
        <taxon>Peniculida</taxon>
        <taxon>Parameciidae</taxon>
        <taxon>Paramecium</taxon>
    </lineage>
</organism>
<name>A0A8S1MRN5_PARPR</name>
<reference evidence="1" key="1">
    <citation type="submission" date="2021-01" db="EMBL/GenBank/DDBJ databases">
        <authorList>
            <consortium name="Genoscope - CEA"/>
            <person name="William W."/>
        </authorList>
    </citation>
    <scope>NUCLEOTIDE SEQUENCE</scope>
</reference>
<evidence type="ECO:0000313" key="1">
    <source>
        <dbReference type="EMBL" id="CAD8082840.1"/>
    </source>
</evidence>
<comment type="caution">
    <text evidence="1">The sequence shown here is derived from an EMBL/GenBank/DDBJ whole genome shotgun (WGS) entry which is preliminary data.</text>
</comment>
<proteinExistence type="predicted"/>
<dbReference type="EMBL" id="CAJJDM010000071">
    <property type="protein sequence ID" value="CAD8082840.1"/>
    <property type="molecule type" value="Genomic_DNA"/>
</dbReference>
<gene>
    <name evidence="1" type="ORF">PPRIM_AZ9-3.1.T0680187</name>
</gene>
<protein>
    <submittedName>
        <fullName evidence="1">Uncharacterized protein</fullName>
    </submittedName>
</protein>
<sequence>MHVYEMDSNTKQYNKTKEIAINFGSCFDICLFPQQYLKSKGLLVNKNGNYVNLMRKKENDDLIV</sequence>
<accession>A0A8S1MRN5</accession>
<dbReference type="OMA" id="GSCFDIC"/>
<evidence type="ECO:0000313" key="2">
    <source>
        <dbReference type="Proteomes" id="UP000688137"/>
    </source>
</evidence>
<keyword evidence="2" id="KW-1185">Reference proteome</keyword>
<dbReference type="AlphaFoldDB" id="A0A8S1MRN5"/>
<dbReference type="Proteomes" id="UP000688137">
    <property type="component" value="Unassembled WGS sequence"/>
</dbReference>